<keyword evidence="5 9" id="KW-0653">Protein transport</keyword>
<evidence type="ECO:0000256" key="4">
    <source>
        <dbReference type="ARBA" id="ARBA00022692"/>
    </source>
</evidence>
<protein>
    <recommendedName>
        <fullName evidence="9">Sec-independent protein translocase protein TatA</fullName>
    </recommendedName>
</protein>
<reference evidence="11 12" key="1">
    <citation type="journal article" date="2012" name="Int. J. Syst. Evol. Microbiol.">
        <title>Flammeovirga pacifica sp. nov., isolated from deep-sea sediment.</title>
        <authorList>
            <person name="Xu H."/>
            <person name="Fu Y."/>
            <person name="Yang N."/>
            <person name="Ding Z."/>
            <person name="Lai Q."/>
            <person name="Zeng R."/>
        </authorList>
    </citation>
    <scope>NUCLEOTIDE SEQUENCE [LARGE SCALE GENOMIC DNA]</scope>
    <source>
        <strain evidence="12">DSM 24597 / LMG 26175 / WPAGA1</strain>
    </source>
</reference>
<dbReference type="EMBL" id="JRYR02000001">
    <property type="protein sequence ID" value="OHX66866.1"/>
    <property type="molecule type" value="Genomic_DNA"/>
</dbReference>
<comment type="function">
    <text evidence="9">Part of the twin-arginine translocation (Tat) system that transports large folded proteins containing a characteristic twin-arginine motif in their signal peptide across membranes. TatA could form the protein-conducting channel of the Tat system.</text>
</comment>
<name>A0A1S1Z0S6_FLAPC</name>
<keyword evidence="3 9" id="KW-1003">Cell membrane</keyword>
<dbReference type="InterPro" id="IPR006312">
    <property type="entry name" value="TatA/E"/>
</dbReference>
<organism evidence="11 12">
    <name type="scientific">Flammeovirga pacifica</name>
    <dbReference type="NCBI Taxonomy" id="915059"/>
    <lineage>
        <taxon>Bacteria</taxon>
        <taxon>Pseudomonadati</taxon>
        <taxon>Bacteroidota</taxon>
        <taxon>Cytophagia</taxon>
        <taxon>Cytophagales</taxon>
        <taxon>Flammeovirgaceae</taxon>
        <taxon>Flammeovirga</taxon>
    </lineage>
</organism>
<comment type="similarity">
    <text evidence="9">Belongs to the TatA/E family.</text>
</comment>
<comment type="caution">
    <text evidence="11">The sequence shown here is derived from an EMBL/GenBank/DDBJ whole genome shotgun (WGS) entry which is preliminary data.</text>
</comment>
<evidence type="ECO:0000313" key="12">
    <source>
        <dbReference type="Proteomes" id="UP000179797"/>
    </source>
</evidence>
<keyword evidence="4 9" id="KW-0812">Transmembrane</keyword>
<keyword evidence="6 9" id="KW-1133">Transmembrane helix</keyword>
<evidence type="ECO:0000256" key="5">
    <source>
        <dbReference type="ARBA" id="ARBA00022927"/>
    </source>
</evidence>
<evidence type="ECO:0000256" key="9">
    <source>
        <dbReference type="HAMAP-Rule" id="MF_00236"/>
    </source>
</evidence>
<evidence type="ECO:0000256" key="7">
    <source>
        <dbReference type="ARBA" id="ARBA00023010"/>
    </source>
</evidence>
<feature type="coiled-coil region" evidence="10">
    <location>
        <begin position="44"/>
        <end position="71"/>
    </location>
</feature>
<dbReference type="HAMAP" id="MF_00236">
    <property type="entry name" value="TatA_E"/>
    <property type="match status" value="1"/>
</dbReference>
<evidence type="ECO:0000256" key="2">
    <source>
        <dbReference type="ARBA" id="ARBA00022448"/>
    </source>
</evidence>
<dbReference type="GO" id="GO:0033281">
    <property type="term" value="C:TAT protein transport complex"/>
    <property type="evidence" value="ECO:0007669"/>
    <property type="project" value="UniProtKB-UniRule"/>
</dbReference>
<gene>
    <name evidence="9" type="primary">tatA</name>
    <name evidence="11" type="ORF">NH26_11105</name>
</gene>
<dbReference type="PANTHER" id="PTHR42982">
    <property type="entry name" value="SEC-INDEPENDENT PROTEIN TRANSLOCASE PROTEIN TATA"/>
    <property type="match status" value="1"/>
</dbReference>
<evidence type="ECO:0000256" key="10">
    <source>
        <dbReference type="SAM" id="Coils"/>
    </source>
</evidence>
<feature type="transmembrane region" description="Helical" evidence="9">
    <location>
        <begin position="6"/>
        <end position="28"/>
    </location>
</feature>
<comment type="subcellular location">
    <subcellularLocation>
        <location evidence="1 9">Cell membrane</location>
        <topology evidence="1 9">Single-pass membrane protein</topology>
    </subcellularLocation>
</comment>
<dbReference type="AlphaFoldDB" id="A0A1S1Z0S6"/>
<keyword evidence="2 9" id="KW-0813">Transport</keyword>
<keyword evidence="10" id="KW-0175">Coiled coil</keyword>
<evidence type="ECO:0000256" key="3">
    <source>
        <dbReference type="ARBA" id="ARBA00022475"/>
    </source>
</evidence>
<dbReference type="Pfam" id="PF02416">
    <property type="entry name" value="TatA_B_E"/>
    <property type="match status" value="1"/>
</dbReference>
<evidence type="ECO:0000256" key="6">
    <source>
        <dbReference type="ARBA" id="ARBA00022989"/>
    </source>
</evidence>
<dbReference type="Proteomes" id="UP000179797">
    <property type="component" value="Unassembled WGS sequence"/>
</dbReference>
<dbReference type="Gene3D" id="1.20.5.3310">
    <property type="match status" value="1"/>
</dbReference>
<evidence type="ECO:0000256" key="8">
    <source>
        <dbReference type="ARBA" id="ARBA00023136"/>
    </source>
</evidence>
<keyword evidence="7 9" id="KW-0811">Translocation</keyword>
<keyword evidence="12" id="KW-1185">Reference proteome</keyword>
<accession>A0A1S1Z0S6</accession>
<dbReference type="NCBIfam" id="TIGR01411">
    <property type="entry name" value="tatAE"/>
    <property type="match status" value="1"/>
</dbReference>
<evidence type="ECO:0000256" key="1">
    <source>
        <dbReference type="ARBA" id="ARBA00004162"/>
    </source>
</evidence>
<proteinExistence type="inferred from homology"/>
<dbReference type="InterPro" id="IPR003369">
    <property type="entry name" value="TatA/B/E"/>
</dbReference>
<keyword evidence="8 9" id="KW-0472">Membrane</keyword>
<dbReference type="GO" id="GO:0043953">
    <property type="term" value="P:protein transport by the Tat complex"/>
    <property type="evidence" value="ECO:0007669"/>
    <property type="project" value="UniProtKB-UniRule"/>
</dbReference>
<comment type="subunit">
    <text evidence="9">Forms a complex with TatC.</text>
</comment>
<dbReference type="PANTHER" id="PTHR42982:SF1">
    <property type="entry name" value="SEC-INDEPENDENT PROTEIN TRANSLOCASE PROTEIN TATA"/>
    <property type="match status" value="1"/>
</dbReference>
<dbReference type="STRING" id="915059.NH26_11105"/>
<dbReference type="GO" id="GO:0008320">
    <property type="term" value="F:protein transmembrane transporter activity"/>
    <property type="evidence" value="ECO:0007669"/>
    <property type="project" value="UniProtKB-UniRule"/>
</dbReference>
<evidence type="ECO:0000313" key="11">
    <source>
        <dbReference type="EMBL" id="OHX66866.1"/>
    </source>
</evidence>
<sequence length="72" mass="8052">MELNAILLFGMPGGLEWVIIGLVVLLLFGAKRIPELARGLGSGIREFKDAKNQISEELEKGIKEEEKKKEEK</sequence>